<dbReference type="RefSeq" id="WP_093690968.1">
    <property type="nucleotide sequence ID" value="NZ_FNBU01000019.1"/>
</dbReference>
<protein>
    <submittedName>
        <fullName evidence="2">Uncharacterized protein</fullName>
    </submittedName>
</protein>
<keyword evidence="1" id="KW-0175">Coiled coil</keyword>
<dbReference type="AlphaFoldDB" id="A0A1G7MSI7"/>
<evidence type="ECO:0000256" key="1">
    <source>
        <dbReference type="SAM" id="Coils"/>
    </source>
</evidence>
<organism evidence="2 3">
    <name type="scientific">Sporolituus thermophilus DSM 23256</name>
    <dbReference type="NCBI Taxonomy" id="1123285"/>
    <lineage>
        <taxon>Bacteria</taxon>
        <taxon>Bacillati</taxon>
        <taxon>Bacillota</taxon>
        <taxon>Negativicutes</taxon>
        <taxon>Selenomonadales</taxon>
        <taxon>Sporomusaceae</taxon>
        <taxon>Sporolituus</taxon>
    </lineage>
</organism>
<dbReference type="EMBL" id="FNBU01000019">
    <property type="protein sequence ID" value="SDF64684.1"/>
    <property type="molecule type" value="Genomic_DNA"/>
</dbReference>
<proteinExistence type="predicted"/>
<gene>
    <name evidence="2" type="ORF">SAMN05660235_02282</name>
</gene>
<dbReference type="STRING" id="1123285.SAMN05660235_02282"/>
<keyword evidence="3" id="KW-1185">Reference proteome</keyword>
<evidence type="ECO:0000313" key="2">
    <source>
        <dbReference type="EMBL" id="SDF64684.1"/>
    </source>
</evidence>
<name>A0A1G7MSI7_9FIRM</name>
<dbReference type="OrthoDB" id="1683938at2"/>
<dbReference type="Proteomes" id="UP000243333">
    <property type="component" value="Unassembled WGS sequence"/>
</dbReference>
<reference evidence="3" key="1">
    <citation type="submission" date="2016-10" db="EMBL/GenBank/DDBJ databases">
        <authorList>
            <person name="Varghese N."/>
            <person name="Submissions S."/>
        </authorList>
    </citation>
    <scope>NUCLEOTIDE SEQUENCE [LARGE SCALE GENOMIC DNA]</scope>
    <source>
        <strain evidence="3">DSM 23256</strain>
    </source>
</reference>
<accession>A0A1G7MSI7</accession>
<sequence length="75" mass="8594">MNIKTGLEIVKMHSEYQQKIRELEVAINQLADYDYCQTVLREQLSRLRSELVALEDTRFQALEPVVIGTSLLGGK</sequence>
<feature type="coiled-coil region" evidence="1">
    <location>
        <begin position="13"/>
        <end position="57"/>
    </location>
</feature>
<evidence type="ECO:0000313" key="3">
    <source>
        <dbReference type="Proteomes" id="UP000243333"/>
    </source>
</evidence>